<dbReference type="Gene3D" id="2.130.10.10">
    <property type="entry name" value="YVTN repeat-like/Quinoprotein amine dehydrogenase"/>
    <property type="match status" value="3"/>
</dbReference>
<dbReference type="Proteomes" id="UP000029725">
    <property type="component" value="Unassembled WGS sequence"/>
</dbReference>
<evidence type="ECO:0000256" key="1">
    <source>
        <dbReference type="ARBA" id="ARBA00022574"/>
    </source>
</evidence>
<dbReference type="GO" id="GO:0000462">
    <property type="term" value="P:maturation of SSU-rRNA from tricistronic rRNA transcript (SSU-rRNA, 5.8S rRNA, LSU-rRNA)"/>
    <property type="evidence" value="ECO:0007669"/>
    <property type="project" value="TreeGrafter"/>
</dbReference>
<sequence>MTSKLLLVTKRGSKFKYHPYTLSGHKDPLVGAYFTSSLKTIVSVSQEGALFHWRWISKDPSETSFDNVDGADNFELNVSGDQRHHIDAVDSDDLLYPSSLMSTHRWGLAKREFMNLMNRVVVTASAFCASRDLLVVGLSNGVFTIYDLSGVHNPENTCVVLQSISAFQAPISSVSLSARGEWIGLATKEHGELTVWEWGSESFQLRQKSIAFASPSNTSNLLATSARGALAINLDGSIIASSSSRDGGVILWDAMTNFSFITLGGQTRDSETKDANLTTSLAFCKRGKVIVAGFQDGTIRAFDLLRYRNFRTLSMPPSSMGPISLLAADPLGELVAATTETPVSAAIGAPFSIFVWSISTGNVVDVLGGHQSTITALVIDPIAGKWIITGSMDKTVRLWDILGSSSEGGSATATAVITLGSEVLAISARPDASEVAISLLSGAVIFCDTESLTQISSIEPDAMPRGSALQLSKAASTNCFRTLTYSPDSALLFAAGSCGVISVFGMEAAHRPYLKGIPIHPAAVPSPSTSSDVVVIETLVASGSSISALVQGEGIYVFSLDESLMFDPFDLSFEVTSTTALATLMAAIGENKDPSMATTALVIALKLNDVPLQNHMINTIGASKEIPIRAVSALMSPSWALRLLNALAVYAESQNNNLQLLLEWINALLSVHATIIRRCIQNRRILPGSSNMPRHSSSSIATALRRIESVIIKSYTPILRKALDNIENISTLPLLVSLASLSIAQD</sequence>
<dbReference type="InterPro" id="IPR015943">
    <property type="entry name" value="WD40/YVTN_repeat-like_dom_sf"/>
</dbReference>
<dbReference type="PROSITE" id="PS50294">
    <property type="entry name" value="WD_REPEATS_REGION"/>
    <property type="match status" value="1"/>
</dbReference>
<keyword evidence="2" id="KW-0677">Repeat</keyword>
<accession>A0A098VNK3</accession>
<evidence type="ECO:0000256" key="3">
    <source>
        <dbReference type="PROSITE-ProRule" id="PRU00221"/>
    </source>
</evidence>
<dbReference type="InterPro" id="IPR001680">
    <property type="entry name" value="WD40_rpt"/>
</dbReference>
<dbReference type="InterPro" id="IPR011047">
    <property type="entry name" value="Quinoprotein_ADH-like_sf"/>
</dbReference>
<dbReference type="GO" id="GO:0000028">
    <property type="term" value="P:ribosomal small subunit assembly"/>
    <property type="evidence" value="ECO:0007669"/>
    <property type="project" value="TreeGrafter"/>
</dbReference>
<dbReference type="GO" id="GO:0032040">
    <property type="term" value="C:small-subunit processome"/>
    <property type="evidence" value="ECO:0007669"/>
    <property type="project" value="TreeGrafter"/>
</dbReference>
<name>A0A098VNK3_9MICR</name>
<protein>
    <submittedName>
        <fullName evidence="4">Periodic tryptophan protein 2</fullName>
    </submittedName>
</protein>
<reference evidence="4 5" key="1">
    <citation type="submission" date="2014-04" db="EMBL/GenBank/DDBJ databases">
        <title>A new species of microsporidia sheds light on the evolution of extreme parasitism.</title>
        <authorList>
            <person name="Haag K.L."/>
            <person name="James T.Y."/>
            <person name="Larsson R."/>
            <person name="Schaer T.M."/>
            <person name="Refardt D."/>
            <person name="Pombert J.-F."/>
            <person name="Ebert D."/>
        </authorList>
    </citation>
    <scope>NUCLEOTIDE SEQUENCE [LARGE SCALE GENOMIC DNA]</scope>
    <source>
        <strain evidence="4 5">UGP3</strain>
        <tissue evidence="4">Spores</tissue>
    </source>
</reference>
<feature type="repeat" description="WD" evidence="3">
    <location>
        <begin position="367"/>
        <end position="401"/>
    </location>
</feature>
<dbReference type="GeneID" id="25260437"/>
<dbReference type="HOGENOM" id="CLU_010458_0_0_1"/>
<keyword evidence="5" id="KW-1185">Reference proteome</keyword>
<dbReference type="PROSITE" id="PS50082">
    <property type="entry name" value="WD_REPEATS_2"/>
    <property type="match status" value="1"/>
</dbReference>
<dbReference type="SUPFAM" id="SSF50978">
    <property type="entry name" value="WD40 repeat-like"/>
    <property type="match status" value="1"/>
</dbReference>
<dbReference type="PANTHER" id="PTHR19858:SF0">
    <property type="entry name" value="PERIODIC TRYPTOPHAN PROTEIN 2 HOMOLOG"/>
    <property type="match status" value="1"/>
</dbReference>
<dbReference type="InterPro" id="IPR036322">
    <property type="entry name" value="WD40_repeat_dom_sf"/>
</dbReference>
<dbReference type="GO" id="GO:0034388">
    <property type="term" value="C:Pwp2p-containing subcomplex of 90S preribosome"/>
    <property type="evidence" value="ECO:0007669"/>
    <property type="project" value="TreeGrafter"/>
</dbReference>
<proteinExistence type="predicted"/>
<gene>
    <name evidence="4" type="ORF">DI09_5p40</name>
</gene>
<dbReference type="EMBL" id="JMKJ01000555">
    <property type="protein sequence ID" value="KGG50657.1"/>
    <property type="molecule type" value="Genomic_DNA"/>
</dbReference>
<dbReference type="PANTHER" id="PTHR19858">
    <property type="entry name" value="WD40 REPEAT PROTEIN"/>
    <property type="match status" value="1"/>
</dbReference>
<evidence type="ECO:0000313" key="5">
    <source>
        <dbReference type="Proteomes" id="UP000029725"/>
    </source>
</evidence>
<dbReference type="InterPro" id="IPR019775">
    <property type="entry name" value="WD40_repeat_CS"/>
</dbReference>
<evidence type="ECO:0000313" key="4">
    <source>
        <dbReference type="EMBL" id="KGG50657.1"/>
    </source>
</evidence>
<dbReference type="Pfam" id="PF00400">
    <property type="entry name" value="WD40"/>
    <property type="match status" value="1"/>
</dbReference>
<dbReference type="SUPFAM" id="SSF50998">
    <property type="entry name" value="Quinoprotein alcohol dehydrogenase-like"/>
    <property type="match status" value="1"/>
</dbReference>
<evidence type="ECO:0000256" key="2">
    <source>
        <dbReference type="ARBA" id="ARBA00022737"/>
    </source>
</evidence>
<dbReference type="VEuPathDB" id="MicrosporidiaDB:DI09_5p40"/>
<dbReference type="AlphaFoldDB" id="A0A098VNK3"/>
<dbReference type="RefSeq" id="XP_013237141.1">
    <property type="nucleotide sequence ID" value="XM_013381687.1"/>
</dbReference>
<comment type="caution">
    <text evidence="4">The sequence shown here is derived from an EMBL/GenBank/DDBJ whole genome shotgun (WGS) entry which is preliminary data.</text>
</comment>
<dbReference type="PROSITE" id="PS00678">
    <property type="entry name" value="WD_REPEATS_1"/>
    <property type="match status" value="1"/>
</dbReference>
<organism evidence="4 5">
    <name type="scientific">Mitosporidium daphniae</name>
    <dbReference type="NCBI Taxonomy" id="1485682"/>
    <lineage>
        <taxon>Eukaryota</taxon>
        <taxon>Fungi</taxon>
        <taxon>Fungi incertae sedis</taxon>
        <taxon>Microsporidia</taxon>
        <taxon>Mitosporidium</taxon>
    </lineage>
</organism>
<keyword evidence="1 3" id="KW-0853">WD repeat</keyword>
<dbReference type="InterPro" id="IPR027145">
    <property type="entry name" value="PWP2"/>
</dbReference>
<dbReference type="SMART" id="SM00320">
    <property type="entry name" value="WD40"/>
    <property type="match status" value="7"/>
</dbReference>
<dbReference type="OrthoDB" id="3142434at2759"/>